<dbReference type="EMBL" id="JBHSEF010000021">
    <property type="protein sequence ID" value="MFC4354986.1"/>
    <property type="molecule type" value="Genomic_DNA"/>
</dbReference>
<evidence type="ECO:0000313" key="3">
    <source>
        <dbReference type="EMBL" id="MFC4354986.1"/>
    </source>
</evidence>
<feature type="chain" id="PRO_5046673951" description="DUF3592 domain-containing protein" evidence="2">
    <location>
        <begin position="21"/>
        <end position="140"/>
    </location>
</feature>
<evidence type="ECO:0000313" key="4">
    <source>
        <dbReference type="Proteomes" id="UP001595733"/>
    </source>
</evidence>
<keyword evidence="1" id="KW-0812">Transmembrane</keyword>
<gene>
    <name evidence="3" type="ORF">ACFO0S_08000</name>
</gene>
<comment type="caution">
    <text evidence="3">The sequence shown here is derived from an EMBL/GenBank/DDBJ whole genome shotgun (WGS) entry which is preliminary data.</text>
</comment>
<evidence type="ECO:0000256" key="1">
    <source>
        <dbReference type="SAM" id="Phobius"/>
    </source>
</evidence>
<evidence type="ECO:0000256" key="2">
    <source>
        <dbReference type="SAM" id="SignalP"/>
    </source>
</evidence>
<dbReference type="Proteomes" id="UP001595733">
    <property type="component" value="Unassembled WGS sequence"/>
</dbReference>
<evidence type="ECO:0008006" key="5">
    <source>
        <dbReference type="Google" id="ProtNLM"/>
    </source>
</evidence>
<keyword evidence="1" id="KW-1133">Transmembrane helix</keyword>
<sequence length="140" mass="15432">MRIVHSIVLLTLLFATPAYAAYEFVVHEGKVYEVTTQEILPEDVGTAIGEVTTMSTEIENGASNVFPVGTFYYEVQGIDRRETIAVEKEPGVFVLANYAEPKGSGFSIWTALLVVVGILVIIVGTMSFRNQRSHVKQYGE</sequence>
<keyword evidence="1" id="KW-0472">Membrane</keyword>
<feature type="signal peptide" evidence="2">
    <location>
        <begin position="1"/>
        <end position="20"/>
    </location>
</feature>
<organism evidence="3 4">
    <name type="scientific">Chryseomicrobium palamuruense</name>
    <dbReference type="NCBI Taxonomy" id="682973"/>
    <lineage>
        <taxon>Bacteria</taxon>
        <taxon>Bacillati</taxon>
        <taxon>Bacillota</taxon>
        <taxon>Bacilli</taxon>
        <taxon>Bacillales</taxon>
        <taxon>Caryophanaceae</taxon>
        <taxon>Chryseomicrobium</taxon>
    </lineage>
</organism>
<proteinExistence type="predicted"/>
<keyword evidence="2" id="KW-0732">Signal</keyword>
<accession>A0ABV8UW56</accession>
<keyword evidence="4" id="KW-1185">Reference proteome</keyword>
<reference evidence="4" key="1">
    <citation type="journal article" date="2019" name="Int. J. Syst. Evol. Microbiol.">
        <title>The Global Catalogue of Microorganisms (GCM) 10K type strain sequencing project: providing services to taxonomists for standard genome sequencing and annotation.</title>
        <authorList>
            <consortium name="The Broad Institute Genomics Platform"/>
            <consortium name="The Broad Institute Genome Sequencing Center for Infectious Disease"/>
            <person name="Wu L."/>
            <person name="Ma J."/>
        </authorList>
    </citation>
    <scope>NUCLEOTIDE SEQUENCE [LARGE SCALE GENOMIC DNA]</scope>
    <source>
        <strain evidence="4">CCUG 50353</strain>
    </source>
</reference>
<dbReference type="RefSeq" id="WP_378141291.1">
    <property type="nucleotide sequence ID" value="NZ_JBHSEF010000021.1"/>
</dbReference>
<feature type="transmembrane region" description="Helical" evidence="1">
    <location>
        <begin position="106"/>
        <end position="128"/>
    </location>
</feature>
<name>A0ABV8UW56_9BACL</name>
<protein>
    <recommendedName>
        <fullName evidence="5">DUF3592 domain-containing protein</fullName>
    </recommendedName>
</protein>